<dbReference type="EMBL" id="JEWH01000027">
    <property type="protein sequence ID" value="EXB05400.1"/>
    <property type="molecule type" value="Genomic_DNA"/>
</dbReference>
<evidence type="ECO:0000313" key="2">
    <source>
        <dbReference type="EMBL" id="EXB05400.1"/>
    </source>
</evidence>
<proteinExistence type="predicted"/>
<reference evidence="2 3" key="1">
    <citation type="submission" date="2014-02" db="EMBL/GenBank/DDBJ databases">
        <title>Comparative genomics and transcriptomics to identify genetic mechanisms underlying the emergence of carbapenem resistant Acinetobacter baumannii (CRAb).</title>
        <authorList>
            <person name="Harris A.D."/>
            <person name="Johnson K.J."/>
            <person name="George J."/>
            <person name="Shefchek K."/>
            <person name="Daugherty S.C."/>
            <person name="Parankush S."/>
            <person name="Sadzewicz L."/>
            <person name="Tallon L."/>
            <person name="Sengamalay N."/>
            <person name="Hazen T.H."/>
            <person name="Rasko D.A."/>
        </authorList>
    </citation>
    <scope>NUCLEOTIDE SEQUENCE [LARGE SCALE GENOMIC DNA]</scope>
    <source>
        <strain evidence="2 3">1295743</strain>
    </source>
</reference>
<name>A0A009HQX7_ACIB9</name>
<dbReference type="RefSeq" id="WP_000977277.1">
    <property type="nucleotide sequence ID" value="NZ_JEWH01000027.1"/>
</dbReference>
<sequence length="41" mass="4820">MMKNKNHIRTMYTRDKGWRLFGLALALQILFIGANYLAMMS</sequence>
<dbReference type="AlphaFoldDB" id="A0A009HQX7"/>
<feature type="transmembrane region" description="Helical" evidence="1">
    <location>
        <begin position="20"/>
        <end position="38"/>
    </location>
</feature>
<keyword evidence="1" id="KW-0472">Membrane</keyword>
<protein>
    <submittedName>
        <fullName evidence="2">Uncharacterized protein</fullName>
    </submittedName>
</protein>
<evidence type="ECO:0000256" key="1">
    <source>
        <dbReference type="SAM" id="Phobius"/>
    </source>
</evidence>
<gene>
    <name evidence="2" type="ORF">J512_2284</name>
</gene>
<keyword evidence="1" id="KW-1133">Transmembrane helix</keyword>
<dbReference type="Proteomes" id="UP000020595">
    <property type="component" value="Unassembled WGS sequence"/>
</dbReference>
<dbReference type="PATRIC" id="fig|1310613.3.peg.2194"/>
<keyword evidence="1" id="KW-0812">Transmembrane</keyword>
<dbReference type="NCBIfam" id="NF040911">
    <property type="entry name" value="KGW_Acineto"/>
    <property type="match status" value="1"/>
</dbReference>
<comment type="caution">
    <text evidence="2">The sequence shown here is derived from an EMBL/GenBank/DDBJ whole genome shotgun (WGS) entry which is preliminary data.</text>
</comment>
<evidence type="ECO:0000313" key="3">
    <source>
        <dbReference type="Proteomes" id="UP000020595"/>
    </source>
</evidence>
<organism evidence="2 3">
    <name type="scientific">Acinetobacter baumannii (strain 1295743)</name>
    <dbReference type="NCBI Taxonomy" id="1310613"/>
    <lineage>
        <taxon>Bacteria</taxon>
        <taxon>Pseudomonadati</taxon>
        <taxon>Pseudomonadota</taxon>
        <taxon>Gammaproteobacteria</taxon>
        <taxon>Moraxellales</taxon>
        <taxon>Moraxellaceae</taxon>
        <taxon>Acinetobacter</taxon>
        <taxon>Acinetobacter calcoaceticus/baumannii complex</taxon>
    </lineage>
</organism>
<accession>A0A009HQX7</accession>